<dbReference type="InterPro" id="IPR004761">
    <property type="entry name" value="Spore_GerAB"/>
</dbReference>
<gene>
    <name evidence="9" type="ORF">M3202_06335</name>
</gene>
<dbReference type="NCBIfam" id="TIGR00912">
    <property type="entry name" value="2A0309"/>
    <property type="match status" value="1"/>
</dbReference>
<feature type="transmembrane region" description="Helical" evidence="8">
    <location>
        <begin position="42"/>
        <end position="64"/>
    </location>
</feature>
<keyword evidence="7 8" id="KW-0472">Membrane</keyword>
<reference evidence="9" key="1">
    <citation type="submission" date="2022-05" db="EMBL/GenBank/DDBJ databases">
        <title>Comparative Genomics of Spacecraft Associated Microbes.</title>
        <authorList>
            <person name="Tran M.T."/>
            <person name="Wright A."/>
            <person name="Seuylemezian A."/>
            <person name="Eisen J."/>
            <person name="Coil D."/>
        </authorList>
    </citation>
    <scope>NUCLEOTIDE SEQUENCE</scope>
    <source>
        <strain evidence="9">214.1.1</strain>
    </source>
</reference>
<feature type="transmembrane region" description="Helical" evidence="8">
    <location>
        <begin position="277"/>
        <end position="299"/>
    </location>
</feature>
<sequence>MSNTTSYKIVPVEISMTLIGIIVGIGILTLPRSLAAAGGSVVALLSILIGSLLTILFIVIYTKLQRSFPGETLLEALTHTKAGSWLAKVLGLAFACYFLLLLAYETRILSIVVRIYLLIDTPAEVVAAVILLTTTYAVTKGLQGIIHLNLMFVPITVFFLIAMMVVVLPEFEFEQLLPLTMGDSNSIFQGVKETTLSLLGVEIVFFFLAAMKKEDLKAGPMVASIVIIFILYLGITLISFAIFSVETTEVLTFPTVELVKEIEIPGGVFERVEALMITIWMMSIFNTMSVAHFLTTKIIRETLDIKKHSRILPSWITLATLIIAFAPRSISEAFLFGTIVGYGGIGLIVIGLICATWIAIRKKKQQGGAR</sequence>
<keyword evidence="6 8" id="KW-1133">Transmembrane helix</keyword>
<evidence type="ECO:0000256" key="3">
    <source>
        <dbReference type="ARBA" id="ARBA00022448"/>
    </source>
</evidence>
<evidence type="ECO:0000256" key="2">
    <source>
        <dbReference type="ARBA" id="ARBA00007998"/>
    </source>
</evidence>
<feature type="transmembrane region" description="Helical" evidence="8">
    <location>
        <begin position="187"/>
        <end position="210"/>
    </location>
</feature>
<feature type="transmembrane region" description="Helical" evidence="8">
    <location>
        <begin position="333"/>
        <end position="360"/>
    </location>
</feature>
<dbReference type="Pfam" id="PF03845">
    <property type="entry name" value="Spore_permease"/>
    <property type="match status" value="1"/>
</dbReference>
<accession>A0A9X2DQT1</accession>
<dbReference type="Gene3D" id="1.20.1740.10">
    <property type="entry name" value="Amino acid/polyamine transporter I"/>
    <property type="match status" value="1"/>
</dbReference>
<evidence type="ECO:0000256" key="8">
    <source>
        <dbReference type="SAM" id="Phobius"/>
    </source>
</evidence>
<dbReference type="AlphaFoldDB" id="A0A9X2DQT1"/>
<feature type="transmembrane region" description="Helical" evidence="8">
    <location>
        <begin position="222"/>
        <end position="243"/>
    </location>
</feature>
<name>A0A9X2DQT1_9BACI</name>
<dbReference type="GO" id="GO:0016020">
    <property type="term" value="C:membrane"/>
    <property type="evidence" value="ECO:0007669"/>
    <property type="project" value="UniProtKB-SubCell"/>
</dbReference>
<feature type="transmembrane region" description="Helical" evidence="8">
    <location>
        <begin position="85"/>
        <end position="104"/>
    </location>
</feature>
<evidence type="ECO:0000256" key="6">
    <source>
        <dbReference type="ARBA" id="ARBA00022989"/>
    </source>
</evidence>
<evidence type="ECO:0000256" key="1">
    <source>
        <dbReference type="ARBA" id="ARBA00004141"/>
    </source>
</evidence>
<keyword evidence="5 8" id="KW-0812">Transmembrane</keyword>
<keyword evidence="10" id="KW-1185">Reference proteome</keyword>
<feature type="transmembrane region" description="Helical" evidence="8">
    <location>
        <begin position="311"/>
        <end position="327"/>
    </location>
</feature>
<dbReference type="RefSeq" id="WP_251222493.1">
    <property type="nucleotide sequence ID" value="NZ_JAMBOL010000003.1"/>
</dbReference>
<comment type="subcellular location">
    <subcellularLocation>
        <location evidence="1">Membrane</location>
        <topology evidence="1">Multi-pass membrane protein</topology>
    </subcellularLocation>
</comment>
<feature type="transmembrane region" description="Helical" evidence="8">
    <location>
        <begin position="12"/>
        <end position="30"/>
    </location>
</feature>
<protein>
    <submittedName>
        <fullName evidence="9">Spore germination protein</fullName>
    </submittedName>
</protein>
<organism evidence="9 10">
    <name type="scientific">Halalkalibacter oceani</name>
    <dbReference type="NCBI Taxonomy" id="1653776"/>
    <lineage>
        <taxon>Bacteria</taxon>
        <taxon>Bacillati</taxon>
        <taxon>Bacillota</taxon>
        <taxon>Bacilli</taxon>
        <taxon>Bacillales</taxon>
        <taxon>Bacillaceae</taxon>
        <taxon>Halalkalibacter</taxon>
    </lineage>
</organism>
<comment type="similarity">
    <text evidence="2">Belongs to the amino acid-polyamine-organocation (APC) superfamily. Spore germination protein (SGP) (TC 2.A.3.9) family.</text>
</comment>
<feature type="transmembrane region" description="Helical" evidence="8">
    <location>
        <begin position="116"/>
        <end position="138"/>
    </location>
</feature>
<evidence type="ECO:0000313" key="9">
    <source>
        <dbReference type="EMBL" id="MCM3713697.1"/>
    </source>
</evidence>
<dbReference type="GO" id="GO:0009847">
    <property type="term" value="P:spore germination"/>
    <property type="evidence" value="ECO:0007669"/>
    <property type="project" value="InterPro"/>
</dbReference>
<dbReference type="PANTHER" id="PTHR34975:SF2">
    <property type="entry name" value="SPORE GERMINATION PROTEIN A2"/>
    <property type="match status" value="1"/>
</dbReference>
<feature type="transmembrane region" description="Helical" evidence="8">
    <location>
        <begin position="145"/>
        <end position="167"/>
    </location>
</feature>
<evidence type="ECO:0000256" key="5">
    <source>
        <dbReference type="ARBA" id="ARBA00022692"/>
    </source>
</evidence>
<dbReference type="PANTHER" id="PTHR34975">
    <property type="entry name" value="SPORE GERMINATION PROTEIN A2"/>
    <property type="match status" value="1"/>
</dbReference>
<evidence type="ECO:0000256" key="4">
    <source>
        <dbReference type="ARBA" id="ARBA00022544"/>
    </source>
</evidence>
<keyword evidence="4" id="KW-0309">Germination</keyword>
<evidence type="ECO:0000256" key="7">
    <source>
        <dbReference type="ARBA" id="ARBA00023136"/>
    </source>
</evidence>
<evidence type="ECO:0000313" key="10">
    <source>
        <dbReference type="Proteomes" id="UP001139179"/>
    </source>
</evidence>
<dbReference type="Proteomes" id="UP001139179">
    <property type="component" value="Unassembled WGS sequence"/>
</dbReference>
<comment type="caution">
    <text evidence="9">The sequence shown here is derived from an EMBL/GenBank/DDBJ whole genome shotgun (WGS) entry which is preliminary data.</text>
</comment>
<proteinExistence type="inferred from homology"/>
<keyword evidence="3" id="KW-0813">Transport</keyword>
<dbReference type="EMBL" id="JAMBOL010000003">
    <property type="protein sequence ID" value="MCM3713697.1"/>
    <property type="molecule type" value="Genomic_DNA"/>
</dbReference>